<proteinExistence type="inferred from homology"/>
<gene>
    <name evidence="8" type="ORF">SAMN04489841_0307</name>
</gene>
<dbReference type="PANTHER" id="PTHR34296:SF2">
    <property type="entry name" value="ABC TRANSPORTER GUANOSINE-BINDING PROTEIN NUPN"/>
    <property type="match status" value="1"/>
</dbReference>
<name>A0A1H8ZZE9_9EURY</name>
<dbReference type="Pfam" id="PF02608">
    <property type="entry name" value="Bmp"/>
    <property type="match status" value="1"/>
</dbReference>
<dbReference type="PANTHER" id="PTHR34296">
    <property type="entry name" value="TRANSCRIPTIONAL ACTIVATOR PROTEIN MED"/>
    <property type="match status" value="1"/>
</dbReference>
<dbReference type="InterPro" id="IPR028082">
    <property type="entry name" value="Peripla_BP_I"/>
</dbReference>
<dbReference type="CDD" id="cd06354">
    <property type="entry name" value="PBP1_PrnA-like"/>
    <property type="match status" value="1"/>
</dbReference>
<comment type="similarity">
    <text evidence="2">Belongs to the BMP lipoprotein family.</text>
</comment>
<evidence type="ECO:0000256" key="1">
    <source>
        <dbReference type="ARBA" id="ARBA00004193"/>
    </source>
</evidence>
<evidence type="ECO:0000313" key="9">
    <source>
        <dbReference type="Proteomes" id="UP000199114"/>
    </source>
</evidence>
<dbReference type="InterPro" id="IPR050957">
    <property type="entry name" value="BMP_lipoprotein"/>
</dbReference>
<evidence type="ECO:0000256" key="2">
    <source>
        <dbReference type="ARBA" id="ARBA00008610"/>
    </source>
</evidence>
<evidence type="ECO:0000259" key="7">
    <source>
        <dbReference type="Pfam" id="PF02608"/>
    </source>
</evidence>
<keyword evidence="3" id="KW-1003">Cell membrane</keyword>
<keyword evidence="9" id="KW-1185">Reference proteome</keyword>
<accession>A0A1H8ZZE9</accession>
<dbReference type="GO" id="GO:0005886">
    <property type="term" value="C:plasma membrane"/>
    <property type="evidence" value="ECO:0007669"/>
    <property type="project" value="UniProtKB-SubCell"/>
</dbReference>
<keyword evidence="6" id="KW-0449">Lipoprotein</keyword>
<evidence type="ECO:0000256" key="3">
    <source>
        <dbReference type="ARBA" id="ARBA00022475"/>
    </source>
</evidence>
<sequence length="357" mass="37974">MFTLIRVMVRDRRQFIKGATAIGLAGMAGCVGGFGDEGDTDVQVGMVYATGGLDDDSFNDMAKQGVVDARDEFDLSFDETEPEAASEFDGAQRDFAESGDYDLICCIGFAQAEALSGNAPEYPDQNFMIIDSVVEEDNVRSYTFGEPEGSFQVGHLAGLLTDEEFAAGAGETNPDESVVGFVGGQESQLIESFQAGFEAGVEYANEDAEVVSSYVGDFNDTAGGQEAARTMYQNQNADIVFHAAGRTGIGVFQAAQAEGRFAIGVDDDQSRSNPDFADVILASMVKRVDTAVYTAIESVVNDNFAGGEVETLSLEQEGVANVYGDELGGEIPQEIKDQVADSRQAIIDGEIDVPSEL</sequence>
<reference evidence="9" key="1">
    <citation type="submission" date="2016-10" db="EMBL/GenBank/DDBJ databases">
        <authorList>
            <person name="Varghese N."/>
            <person name="Submissions S."/>
        </authorList>
    </citation>
    <scope>NUCLEOTIDE SEQUENCE [LARGE SCALE GENOMIC DNA]</scope>
    <source>
        <strain evidence="9">DSM 25055</strain>
    </source>
</reference>
<evidence type="ECO:0000256" key="4">
    <source>
        <dbReference type="ARBA" id="ARBA00022729"/>
    </source>
</evidence>
<protein>
    <submittedName>
        <fullName evidence="8">Nucleoside-binding protein</fullName>
    </submittedName>
</protein>
<dbReference type="InterPro" id="IPR003760">
    <property type="entry name" value="PnrA-like"/>
</dbReference>
<evidence type="ECO:0000313" key="8">
    <source>
        <dbReference type="EMBL" id="SEP69810.1"/>
    </source>
</evidence>
<dbReference type="SUPFAM" id="SSF53822">
    <property type="entry name" value="Periplasmic binding protein-like I"/>
    <property type="match status" value="1"/>
</dbReference>
<feature type="domain" description="ABC transporter substrate-binding protein PnrA-like" evidence="7">
    <location>
        <begin position="43"/>
        <end position="355"/>
    </location>
</feature>
<dbReference type="Proteomes" id="UP000199114">
    <property type="component" value="Unassembled WGS sequence"/>
</dbReference>
<keyword evidence="4" id="KW-0732">Signal</keyword>
<organism evidence="8 9">
    <name type="scientific">Natrinema salaciae</name>
    <dbReference type="NCBI Taxonomy" id="1186196"/>
    <lineage>
        <taxon>Archaea</taxon>
        <taxon>Methanobacteriati</taxon>
        <taxon>Methanobacteriota</taxon>
        <taxon>Stenosarchaea group</taxon>
        <taxon>Halobacteria</taxon>
        <taxon>Halobacteriales</taxon>
        <taxon>Natrialbaceae</taxon>
        <taxon>Natrinema</taxon>
    </lineage>
</organism>
<dbReference type="EMBL" id="FOFD01000001">
    <property type="protein sequence ID" value="SEP69810.1"/>
    <property type="molecule type" value="Genomic_DNA"/>
</dbReference>
<dbReference type="STRING" id="1186196.SAMN04489841_0307"/>
<comment type="subcellular location">
    <subcellularLocation>
        <location evidence="1">Cell membrane</location>
        <topology evidence="1">Lipid-anchor</topology>
    </subcellularLocation>
</comment>
<keyword evidence="5" id="KW-0472">Membrane</keyword>
<dbReference type="AlphaFoldDB" id="A0A1H8ZZE9"/>
<dbReference type="Gene3D" id="3.40.50.2300">
    <property type="match status" value="2"/>
</dbReference>
<evidence type="ECO:0000256" key="5">
    <source>
        <dbReference type="ARBA" id="ARBA00023136"/>
    </source>
</evidence>
<dbReference type="PROSITE" id="PS51257">
    <property type="entry name" value="PROKAR_LIPOPROTEIN"/>
    <property type="match status" value="1"/>
</dbReference>
<evidence type="ECO:0000256" key="6">
    <source>
        <dbReference type="ARBA" id="ARBA00023288"/>
    </source>
</evidence>